<organism evidence="1 2">
    <name type="scientific">Sphingopyxis terrae subsp. terrae NBRC 15098</name>
    <dbReference type="NCBI Taxonomy" id="1219058"/>
    <lineage>
        <taxon>Bacteria</taxon>
        <taxon>Pseudomonadati</taxon>
        <taxon>Pseudomonadota</taxon>
        <taxon>Alphaproteobacteria</taxon>
        <taxon>Sphingomonadales</taxon>
        <taxon>Sphingomonadaceae</taxon>
        <taxon>Sphingopyxis</taxon>
    </lineage>
</organism>
<gene>
    <name evidence="1" type="ORF">AOA14_09900</name>
</gene>
<dbReference type="AlphaFoldDB" id="A0A142VYR1"/>
<reference evidence="1 2" key="2">
    <citation type="journal article" date="2016" name="Genome Announc.">
        <title>Complete Genome Sequence of Sphingopyxis terrae Strain 203-1 (NBRC 111660), a Polyethylene Glycol Degrader.</title>
        <authorList>
            <person name="Ohtsubo Y."/>
            <person name="Nonoyama S."/>
            <person name="Nagata Y."/>
            <person name="Numata M."/>
            <person name="Tsuchikane K."/>
            <person name="Hosoyama A."/>
            <person name="Yamazoe A."/>
            <person name="Tsuda M."/>
            <person name="Fujita N."/>
            <person name="Kawai F."/>
        </authorList>
    </citation>
    <scope>NUCLEOTIDE SEQUENCE [LARGE SCALE GENOMIC DNA]</scope>
    <source>
        <strain evidence="1 2">203-1</strain>
    </source>
</reference>
<sequence>MIAVGTALLLSVGVVLSLAMGSEVSGDEYIMSPPSRPSAGATPVRPWPQAAEVRLFVEDLSYDDQEKMGKWTSRPEGIRLTKAQRDILDGSVFLYRLTKKEWAERVHAACFIPHHFFRYYDGSGHQLGEIQVCYCCQGVGMTPALRRTDSYDEWQFDFPRVEKMLHEMGVRTDLNCDG</sequence>
<protein>
    <submittedName>
        <fullName evidence="1">Uncharacterized protein</fullName>
    </submittedName>
</protein>
<proteinExistence type="predicted"/>
<accession>A0A142VYR1</accession>
<dbReference type="EMBL" id="CP013342">
    <property type="protein sequence ID" value="AMU94916.1"/>
    <property type="molecule type" value="Genomic_DNA"/>
</dbReference>
<evidence type="ECO:0000313" key="1">
    <source>
        <dbReference type="EMBL" id="AMU94916.1"/>
    </source>
</evidence>
<dbReference type="KEGG" id="ster:AOA14_09900"/>
<evidence type="ECO:0000313" key="2">
    <source>
        <dbReference type="Proteomes" id="UP000076234"/>
    </source>
</evidence>
<dbReference type="Proteomes" id="UP000076234">
    <property type="component" value="Chromosome"/>
</dbReference>
<reference evidence="2" key="1">
    <citation type="submission" date="2015-11" db="EMBL/GenBank/DDBJ databases">
        <title>Complete genome sequence of a polyethylene glycol-degrading strain Sphingopyxis terrae strain 203-1 (NBRC 15098).</title>
        <authorList>
            <person name="Yoshiyuki O."/>
            <person name="Shouta N."/>
            <person name="Nagata Y."/>
            <person name="Numata M."/>
            <person name="Tsuchikane K."/>
            <person name="Hosoyama A."/>
            <person name="Yamazoe A."/>
            <person name="Tsuda M."/>
            <person name="Fujita N."/>
            <person name="Kawai F."/>
        </authorList>
    </citation>
    <scope>NUCLEOTIDE SEQUENCE [LARGE SCALE GENOMIC DNA]</scope>
    <source>
        <strain evidence="2">203-1</strain>
    </source>
</reference>
<name>A0A142VYR1_9SPHN</name>